<evidence type="ECO:0000256" key="1">
    <source>
        <dbReference type="ARBA" id="ARBA00000085"/>
    </source>
</evidence>
<dbReference type="Gene3D" id="3.30.565.10">
    <property type="entry name" value="Histidine kinase-like ATPase, C-terminal domain"/>
    <property type="match status" value="1"/>
</dbReference>
<dbReference type="PROSITE" id="PS50109">
    <property type="entry name" value="HIS_KIN"/>
    <property type="match status" value="1"/>
</dbReference>
<dbReference type="InterPro" id="IPR004358">
    <property type="entry name" value="Sig_transdc_His_kin-like_C"/>
</dbReference>
<keyword evidence="3" id="KW-0597">Phosphoprotein</keyword>
<keyword evidence="7" id="KW-0808">Transferase</keyword>
<evidence type="ECO:0000259" key="6">
    <source>
        <dbReference type="PROSITE" id="PS50109"/>
    </source>
</evidence>
<feature type="transmembrane region" description="Helical" evidence="5">
    <location>
        <begin position="235"/>
        <end position="257"/>
    </location>
</feature>
<dbReference type="SUPFAM" id="SSF55874">
    <property type="entry name" value="ATPase domain of HSP90 chaperone/DNA topoisomerase II/histidine kinase"/>
    <property type="match status" value="1"/>
</dbReference>
<dbReference type="InterPro" id="IPR036097">
    <property type="entry name" value="HisK_dim/P_sf"/>
</dbReference>
<dbReference type="InterPro" id="IPR011622">
    <property type="entry name" value="7TMR_DISM_rcpt_extracell_dom2"/>
</dbReference>
<dbReference type="eggNOG" id="COG4191">
    <property type="taxonomic scope" value="Bacteria"/>
</dbReference>
<evidence type="ECO:0000256" key="4">
    <source>
        <dbReference type="SAM" id="Coils"/>
    </source>
</evidence>
<dbReference type="KEGG" id="hhy:Halhy_5618"/>
<keyword evidence="5" id="KW-0472">Membrane</keyword>
<evidence type="ECO:0000313" key="7">
    <source>
        <dbReference type="EMBL" id="AEE53442.1"/>
    </source>
</evidence>
<dbReference type="Pfam" id="PF07696">
    <property type="entry name" value="7TMR-DISMED2"/>
    <property type="match status" value="1"/>
</dbReference>
<keyword evidence="8" id="KW-1185">Reference proteome</keyword>
<dbReference type="PRINTS" id="PR00344">
    <property type="entry name" value="BCTRLSENSOR"/>
</dbReference>
<dbReference type="Pfam" id="PF02518">
    <property type="entry name" value="HATPase_c"/>
    <property type="match status" value="1"/>
</dbReference>
<dbReference type="GO" id="GO:0000155">
    <property type="term" value="F:phosphorelay sensor kinase activity"/>
    <property type="evidence" value="ECO:0007669"/>
    <property type="project" value="InterPro"/>
</dbReference>
<dbReference type="HOGENOM" id="CLU_022317_0_0_10"/>
<keyword evidence="5" id="KW-1133">Transmembrane helix</keyword>
<dbReference type="Gene3D" id="2.60.40.2380">
    <property type="match status" value="1"/>
</dbReference>
<dbReference type="PANTHER" id="PTHR43065:SF42">
    <property type="entry name" value="TWO-COMPONENT SENSOR PPRA"/>
    <property type="match status" value="1"/>
</dbReference>
<sequence>MRTIQTFIIVICAIFSQPGTSQTPFPATFDIVSDTFGTITLPARHWQYVEDRAGIWTIDSIRQQAIEAKFRGHTAKKSGNMDPMYNYWVRFRLKNTMQQEAQIALEFSSPWQSDIYIFDPNQKERHFRSGIIPWSRRDGYTTKNLAKSYMPVSISAGDEWVVYMKNSTMTGPGTMPPGLLIRLHDMDKMRSELSQSEDINYIHTIKNSLFFGILLWVAIFNLFFFLIVKERVYLYFALYVFFLGITRFLTPLYHLFFREHPTILFPYFSTFSLAFIPFFTTYFFRNLFRTYLYYPVLDKLLLILSAISLICYWARSFFIYYIVSPQWVSIFNSFTQLTAVVVYLLLLATLISFVRMPEKLYKSMAFILLPPFGTWVVCWSLSVVITQLIRWLGVTPPFFYIWLIEHWSDIEIICLIWTVVYFSWVLLERYNVLRKQVVQKELEKEIERNQLMTQQKEELEIQVEERTHKLQESLEALKSTQAQLIQSEKLASLGELTAGIAHEIQNPLNFVNNFAEVSAEMLDEMHEELEKGDTTEAIAISTDLKINLEKINHHGQRASSIVKGMLEHSRASSGMKEPTDINALADEYLRLAYHGLRAKDSSFNATMETHFDPDLPLVSVIPQDIGRVLLNLINNAFYAVQQRASVGVTSSHADTMYQPTVAVSTQKIDNQIIIKVQDNGNGIPDTIKDKIFQPFFTTKPTGQGTGLGLSLSYDIITKGHGGSIHVVSSTGEGSEFILNLPL</sequence>
<dbReference type="EC" id="2.7.13.3" evidence="2"/>
<feature type="transmembrane region" description="Helical" evidence="5">
    <location>
        <begin position="300"/>
        <end position="322"/>
    </location>
</feature>
<dbReference type="InterPro" id="IPR003661">
    <property type="entry name" value="HisK_dim/P_dom"/>
</dbReference>
<evidence type="ECO:0000256" key="2">
    <source>
        <dbReference type="ARBA" id="ARBA00012438"/>
    </source>
</evidence>
<dbReference type="InterPro" id="IPR005467">
    <property type="entry name" value="His_kinase_dom"/>
</dbReference>
<feature type="domain" description="Histidine kinase" evidence="6">
    <location>
        <begin position="499"/>
        <end position="742"/>
    </location>
</feature>
<dbReference type="SMART" id="SM00388">
    <property type="entry name" value="HisKA"/>
    <property type="match status" value="1"/>
</dbReference>
<proteinExistence type="predicted"/>
<organism evidence="7 8">
    <name type="scientific">Haliscomenobacter hydrossis (strain ATCC 27775 / DSM 1100 / LMG 10767 / O)</name>
    <dbReference type="NCBI Taxonomy" id="760192"/>
    <lineage>
        <taxon>Bacteria</taxon>
        <taxon>Pseudomonadati</taxon>
        <taxon>Bacteroidota</taxon>
        <taxon>Saprospiria</taxon>
        <taxon>Saprospirales</taxon>
        <taxon>Haliscomenobacteraceae</taxon>
        <taxon>Haliscomenobacter</taxon>
    </lineage>
</organism>
<reference evidence="7 8" key="1">
    <citation type="journal article" date="2011" name="Stand. Genomic Sci.">
        <title>Complete genome sequence of Haliscomenobacter hydrossis type strain (O).</title>
        <authorList>
            <consortium name="US DOE Joint Genome Institute (JGI-PGF)"/>
            <person name="Daligault H."/>
            <person name="Lapidus A."/>
            <person name="Zeytun A."/>
            <person name="Nolan M."/>
            <person name="Lucas S."/>
            <person name="Del Rio T.G."/>
            <person name="Tice H."/>
            <person name="Cheng J.F."/>
            <person name="Tapia R."/>
            <person name="Han C."/>
            <person name="Goodwin L."/>
            <person name="Pitluck S."/>
            <person name="Liolios K."/>
            <person name="Pagani I."/>
            <person name="Ivanova N."/>
            <person name="Huntemann M."/>
            <person name="Mavromatis K."/>
            <person name="Mikhailova N."/>
            <person name="Pati A."/>
            <person name="Chen A."/>
            <person name="Palaniappan K."/>
            <person name="Land M."/>
            <person name="Hauser L."/>
            <person name="Brambilla E.M."/>
            <person name="Rohde M."/>
            <person name="Verbarg S."/>
            <person name="Goker M."/>
            <person name="Bristow J."/>
            <person name="Eisen J.A."/>
            <person name="Markowitz V."/>
            <person name="Hugenholtz P."/>
            <person name="Kyrpides N.C."/>
            <person name="Klenk H.P."/>
            <person name="Woyke T."/>
        </authorList>
    </citation>
    <scope>NUCLEOTIDE SEQUENCE [LARGE SCALE GENOMIC DNA]</scope>
    <source>
        <strain evidence="8">ATCC 27775 / DSM 1100 / LMG 10767 / O</strain>
    </source>
</reference>
<name>F4KUN9_HALH1</name>
<dbReference type="InterPro" id="IPR036890">
    <property type="entry name" value="HATPase_C_sf"/>
</dbReference>
<keyword evidence="4" id="KW-0175">Coiled coil</keyword>
<feature type="transmembrane region" description="Helical" evidence="5">
    <location>
        <begin position="263"/>
        <end position="288"/>
    </location>
</feature>
<dbReference type="SMART" id="SM00387">
    <property type="entry name" value="HATPase_c"/>
    <property type="match status" value="1"/>
</dbReference>
<feature type="transmembrane region" description="Helical" evidence="5">
    <location>
        <begin position="410"/>
        <end position="427"/>
    </location>
</feature>
<feature type="transmembrane region" description="Helical" evidence="5">
    <location>
        <begin position="209"/>
        <end position="228"/>
    </location>
</feature>
<dbReference type="CDD" id="cd00082">
    <property type="entry name" value="HisKA"/>
    <property type="match status" value="1"/>
</dbReference>
<dbReference type="InterPro" id="IPR003594">
    <property type="entry name" value="HATPase_dom"/>
</dbReference>
<dbReference type="Proteomes" id="UP000008461">
    <property type="component" value="Chromosome"/>
</dbReference>
<dbReference type="Gene3D" id="1.10.287.130">
    <property type="match status" value="1"/>
</dbReference>
<dbReference type="SUPFAM" id="SSF47384">
    <property type="entry name" value="Homodimeric domain of signal transducing histidine kinase"/>
    <property type="match status" value="1"/>
</dbReference>
<gene>
    <name evidence="7" type="ordered locus">Halhy_5618</name>
</gene>
<dbReference type="PANTHER" id="PTHR43065">
    <property type="entry name" value="SENSOR HISTIDINE KINASE"/>
    <property type="match status" value="1"/>
</dbReference>
<evidence type="ECO:0000256" key="3">
    <source>
        <dbReference type="ARBA" id="ARBA00022553"/>
    </source>
</evidence>
<dbReference type="EMBL" id="CP002691">
    <property type="protein sequence ID" value="AEE53442.1"/>
    <property type="molecule type" value="Genomic_DNA"/>
</dbReference>
<protein>
    <recommendedName>
        <fullName evidence="2">histidine kinase</fullName>
        <ecNumber evidence="2">2.7.13.3</ecNumber>
    </recommendedName>
</protein>
<feature type="transmembrane region" description="Helical" evidence="5">
    <location>
        <begin position="334"/>
        <end position="354"/>
    </location>
</feature>
<accession>F4KUN9</accession>
<keyword evidence="5" id="KW-0812">Transmembrane</keyword>
<feature type="transmembrane region" description="Helical" evidence="5">
    <location>
        <begin position="366"/>
        <end position="390"/>
    </location>
</feature>
<reference key="2">
    <citation type="submission" date="2011-04" db="EMBL/GenBank/DDBJ databases">
        <title>Complete sequence of chromosome of Haliscomenobacter hydrossis DSM 1100.</title>
        <authorList>
            <consortium name="US DOE Joint Genome Institute (JGI-PGF)"/>
            <person name="Lucas S."/>
            <person name="Han J."/>
            <person name="Lapidus A."/>
            <person name="Bruce D."/>
            <person name="Goodwin L."/>
            <person name="Pitluck S."/>
            <person name="Peters L."/>
            <person name="Kyrpides N."/>
            <person name="Mavromatis K."/>
            <person name="Ivanova N."/>
            <person name="Ovchinnikova G."/>
            <person name="Pagani I."/>
            <person name="Daligault H."/>
            <person name="Detter J.C."/>
            <person name="Han C."/>
            <person name="Land M."/>
            <person name="Hauser L."/>
            <person name="Markowitz V."/>
            <person name="Cheng J.-F."/>
            <person name="Hugenholtz P."/>
            <person name="Woyke T."/>
            <person name="Wu D."/>
            <person name="Verbarg S."/>
            <person name="Frueling A."/>
            <person name="Brambilla E."/>
            <person name="Klenk H.-P."/>
            <person name="Eisen J.A."/>
        </authorList>
    </citation>
    <scope>NUCLEOTIDE SEQUENCE</scope>
    <source>
        <strain>DSM 1100</strain>
    </source>
</reference>
<feature type="coiled-coil region" evidence="4">
    <location>
        <begin position="435"/>
        <end position="476"/>
    </location>
</feature>
<dbReference type="AlphaFoldDB" id="F4KUN9"/>
<comment type="catalytic activity">
    <reaction evidence="1">
        <text>ATP + protein L-histidine = ADP + protein N-phospho-L-histidine.</text>
        <dbReference type="EC" id="2.7.13.3"/>
    </reaction>
</comment>
<evidence type="ECO:0000256" key="5">
    <source>
        <dbReference type="SAM" id="Phobius"/>
    </source>
</evidence>
<evidence type="ECO:0000313" key="8">
    <source>
        <dbReference type="Proteomes" id="UP000008461"/>
    </source>
</evidence>
<dbReference type="Pfam" id="PF00512">
    <property type="entry name" value="HisKA"/>
    <property type="match status" value="1"/>
</dbReference>
<keyword evidence="7" id="KW-0418">Kinase</keyword>
<dbReference type="RefSeq" id="WP_013767971.1">
    <property type="nucleotide sequence ID" value="NC_015510.1"/>
</dbReference>
<dbReference type="OrthoDB" id="1931120at2"/>
<dbReference type="STRING" id="760192.Halhy_5618"/>